<organism evidence="13 14">
    <name type="scientific">Phtheirospermum japonicum</name>
    <dbReference type="NCBI Taxonomy" id="374723"/>
    <lineage>
        <taxon>Eukaryota</taxon>
        <taxon>Viridiplantae</taxon>
        <taxon>Streptophyta</taxon>
        <taxon>Embryophyta</taxon>
        <taxon>Tracheophyta</taxon>
        <taxon>Spermatophyta</taxon>
        <taxon>Magnoliopsida</taxon>
        <taxon>eudicotyledons</taxon>
        <taxon>Gunneridae</taxon>
        <taxon>Pentapetalae</taxon>
        <taxon>asterids</taxon>
        <taxon>lamiids</taxon>
        <taxon>Lamiales</taxon>
        <taxon>Orobanchaceae</taxon>
        <taxon>Orobanchaceae incertae sedis</taxon>
        <taxon>Phtheirospermum</taxon>
    </lineage>
</organism>
<keyword evidence="5" id="KW-0433">Leucine-rich repeat</keyword>
<dbReference type="Proteomes" id="UP000653305">
    <property type="component" value="Unassembled WGS sequence"/>
</dbReference>
<dbReference type="GO" id="GO:0005524">
    <property type="term" value="F:ATP binding"/>
    <property type="evidence" value="ECO:0007669"/>
    <property type="project" value="UniProtKB-KW"/>
</dbReference>
<dbReference type="Pfam" id="PF23559">
    <property type="entry name" value="WHD_DRP"/>
    <property type="match status" value="1"/>
</dbReference>
<dbReference type="Gene3D" id="3.40.50.300">
    <property type="entry name" value="P-loop containing nucleotide triphosphate hydrolases"/>
    <property type="match status" value="1"/>
</dbReference>
<evidence type="ECO:0000256" key="7">
    <source>
        <dbReference type="ARBA" id="ARBA00022737"/>
    </source>
</evidence>
<comment type="subcellular location">
    <subcellularLocation>
        <location evidence="2">Cytoplasm</location>
    </subcellularLocation>
</comment>
<keyword evidence="10" id="KW-0067">ATP-binding</keyword>
<protein>
    <submittedName>
        <fullName evidence="13">Putative late blight resistance protein homolog r1a-6</fullName>
    </submittedName>
</protein>
<evidence type="ECO:0000259" key="11">
    <source>
        <dbReference type="Pfam" id="PF00931"/>
    </source>
</evidence>
<dbReference type="SUPFAM" id="SSF52540">
    <property type="entry name" value="P-loop containing nucleoside triphosphate hydrolases"/>
    <property type="match status" value="1"/>
</dbReference>
<evidence type="ECO:0000256" key="9">
    <source>
        <dbReference type="ARBA" id="ARBA00022821"/>
    </source>
</evidence>
<evidence type="ECO:0000256" key="8">
    <source>
        <dbReference type="ARBA" id="ARBA00022741"/>
    </source>
</evidence>
<sequence>MGSTETLSQMSRDELGKKLYKSLFGRRYLIVLDDIWSSEAWDRVKTFFPNNNNGSRIMVTTRLSNVAFHLNGSCDILEMSFLDRDKSWNLFCKSTFGENNCPRELEDIGKTIVKNCKGLPMSIVVVGGLLAKSKQTREYWLYIARNLNSIVSLEDDERCLKILHLSYKELSVHLKLCFLYMGVYPEDWKIDVHELMRLWVAEGFLKPISGKCLEVIAQEYFNDLIGRNLILVNERGYGGETIKCKVHDLLVDVCVKQAQKHKFLCVAKRHNFNNPRDFNTQRRIVVHEGTKPEVIRALTSHHMTLVRSLTSKCSASFPKKHNSRLLRVLNWFGDEQVPKSTHMIVNCRYIYGVYYLSLPSSICSLWNLQILHVQNWEADVTTSEIWKMSQLRHVQFNELYLLDPPPNDGGDDFVLENIQTLSEVRNFKFSEEVVKRIPNIKELEVYYSGIVDWSSCCLKNLVKLINLESLRLEIGYAQEPIPSSLKELTLNGINVGWRNLGAKIGSLPNLQVLKLLDLREGLLGTEWETFEGQFCSLKYLVIYNYFDLKYWRTESWTHFPCLEHLCLDRLPNLKEIPSEIGETPKSIDMLDCSESTIISAYQVLKEQEDLGNEGLHVKVTVGKEQKQVVEILAGPNFQVQIFCK</sequence>
<keyword evidence="6" id="KW-0381">Hypersensitive response</keyword>
<evidence type="ECO:0000256" key="3">
    <source>
        <dbReference type="ARBA" id="ARBA00008894"/>
    </source>
</evidence>
<evidence type="ECO:0000256" key="10">
    <source>
        <dbReference type="ARBA" id="ARBA00022840"/>
    </source>
</evidence>
<evidence type="ECO:0000256" key="5">
    <source>
        <dbReference type="ARBA" id="ARBA00022614"/>
    </source>
</evidence>
<accession>A0A830C9E6</accession>
<dbReference type="EMBL" id="BMAC01000320">
    <property type="protein sequence ID" value="GFP93648.1"/>
    <property type="molecule type" value="Genomic_DNA"/>
</dbReference>
<evidence type="ECO:0000256" key="6">
    <source>
        <dbReference type="ARBA" id="ARBA00022667"/>
    </source>
</evidence>
<dbReference type="GO" id="GO:0009626">
    <property type="term" value="P:plant-type hypersensitive response"/>
    <property type="evidence" value="ECO:0007669"/>
    <property type="project" value="UniProtKB-KW"/>
</dbReference>
<evidence type="ECO:0000256" key="2">
    <source>
        <dbReference type="ARBA" id="ARBA00004496"/>
    </source>
</evidence>
<dbReference type="InterPro" id="IPR042197">
    <property type="entry name" value="Apaf_helical"/>
</dbReference>
<dbReference type="GO" id="GO:0005737">
    <property type="term" value="C:cytoplasm"/>
    <property type="evidence" value="ECO:0007669"/>
    <property type="project" value="UniProtKB-SubCell"/>
</dbReference>
<dbReference type="InterPro" id="IPR032675">
    <property type="entry name" value="LRR_dom_sf"/>
</dbReference>
<comment type="function">
    <text evidence="1">Confers resistance to late blight (Phytophthora infestans) races carrying the avirulence gene Avr1. Resistance proteins guard the plant against pathogens that contain an appropriate avirulence protein via an indirect interaction with this avirulence protein. That triggers a defense system including the hypersensitive response, which restricts the pathogen growth.</text>
</comment>
<evidence type="ECO:0000313" key="14">
    <source>
        <dbReference type="Proteomes" id="UP000653305"/>
    </source>
</evidence>
<evidence type="ECO:0000259" key="12">
    <source>
        <dbReference type="Pfam" id="PF23559"/>
    </source>
</evidence>
<dbReference type="SUPFAM" id="SSF52058">
    <property type="entry name" value="L domain-like"/>
    <property type="match status" value="1"/>
</dbReference>
<dbReference type="GO" id="GO:0043531">
    <property type="term" value="F:ADP binding"/>
    <property type="evidence" value="ECO:0007669"/>
    <property type="project" value="InterPro"/>
</dbReference>
<dbReference type="PANTHER" id="PTHR23155">
    <property type="entry name" value="DISEASE RESISTANCE PROTEIN RP"/>
    <property type="match status" value="1"/>
</dbReference>
<evidence type="ECO:0000313" key="13">
    <source>
        <dbReference type="EMBL" id="GFP93648.1"/>
    </source>
</evidence>
<keyword evidence="9" id="KW-0611">Plant defense</keyword>
<gene>
    <name evidence="13" type="ORF">PHJA_001509200</name>
</gene>
<dbReference type="InterPro" id="IPR027417">
    <property type="entry name" value="P-loop_NTPase"/>
</dbReference>
<dbReference type="Gene3D" id="1.10.10.10">
    <property type="entry name" value="Winged helix-like DNA-binding domain superfamily/Winged helix DNA-binding domain"/>
    <property type="match status" value="1"/>
</dbReference>
<reference evidence="13" key="1">
    <citation type="submission" date="2020-07" db="EMBL/GenBank/DDBJ databases">
        <title>Ethylene signaling mediates host invasion by parasitic plants.</title>
        <authorList>
            <person name="Yoshida S."/>
        </authorList>
    </citation>
    <scope>NUCLEOTIDE SEQUENCE</scope>
    <source>
        <strain evidence="13">Okayama</strain>
    </source>
</reference>
<dbReference type="Gene3D" id="1.10.8.430">
    <property type="entry name" value="Helical domain of apoptotic protease-activating factors"/>
    <property type="match status" value="1"/>
</dbReference>
<dbReference type="Gene3D" id="3.80.10.10">
    <property type="entry name" value="Ribonuclease Inhibitor"/>
    <property type="match status" value="1"/>
</dbReference>
<evidence type="ECO:0000256" key="4">
    <source>
        <dbReference type="ARBA" id="ARBA00022490"/>
    </source>
</evidence>
<feature type="domain" description="Disease resistance protein winged helix" evidence="12">
    <location>
        <begin position="183"/>
        <end position="253"/>
    </location>
</feature>
<dbReference type="OrthoDB" id="913302at2759"/>
<dbReference type="InterPro" id="IPR036388">
    <property type="entry name" value="WH-like_DNA-bd_sf"/>
</dbReference>
<dbReference type="InterPro" id="IPR058922">
    <property type="entry name" value="WHD_DRP"/>
</dbReference>
<dbReference type="FunFam" id="1.10.10.10:FF:000322">
    <property type="entry name" value="Probable disease resistance protein At1g63360"/>
    <property type="match status" value="1"/>
</dbReference>
<dbReference type="PANTHER" id="PTHR23155:SF1152">
    <property type="entry name" value="AAA+ ATPASE DOMAIN-CONTAINING PROTEIN"/>
    <property type="match status" value="1"/>
</dbReference>
<keyword evidence="7" id="KW-0677">Repeat</keyword>
<comment type="similarity">
    <text evidence="3">Belongs to the disease resistance NB-LRR family.</text>
</comment>
<dbReference type="InterPro" id="IPR044974">
    <property type="entry name" value="Disease_R_plants"/>
</dbReference>
<dbReference type="PRINTS" id="PR00364">
    <property type="entry name" value="DISEASERSIST"/>
</dbReference>
<dbReference type="AlphaFoldDB" id="A0A830C9E6"/>
<dbReference type="Pfam" id="PF00931">
    <property type="entry name" value="NB-ARC"/>
    <property type="match status" value="1"/>
</dbReference>
<feature type="domain" description="NB-ARC" evidence="11">
    <location>
        <begin position="5"/>
        <end position="99"/>
    </location>
</feature>
<dbReference type="InterPro" id="IPR002182">
    <property type="entry name" value="NB-ARC"/>
</dbReference>
<comment type="caution">
    <text evidence="13">The sequence shown here is derived from an EMBL/GenBank/DDBJ whole genome shotgun (WGS) entry which is preliminary data.</text>
</comment>
<keyword evidence="4" id="KW-0963">Cytoplasm</keyword>
<name>A0A830C9E6_9LAMI</name>
<keyword evidence="8" id="KW-0547">Nucleotide-binding</keyword>
<evidence type="ECO:0000256" key="1">
    <source>
        <dbReference type="ARBA" id="ARBA00002074"/>
    </source>
</evidence>
<keyword evidence="14" id="KW-1185">Reference proteome</keyword>
<proteinExistence type="inferred from homology"/>